<name>A0ABQ8U7V5_9EUKA</name>
<feature type="transmembrane region" description="Helical" evidence="2">
    <location>
        <begin position="364"/>
        <end position="385"/>
    </location>
</feature>
<organism evidence="3 4">
    <name type="scientific">Paratrimastix pyriformis</name>
    <dbReference type="NCBI Taxonomy" id="342808"/>
    <lineage>
        <taxon>Eukaryota</taxon>
        <taxon>Metamonada</taxon>
        <taxon>Preaxostyla</taxon>
        <taxon>Paratrimastigidae</taxon>
        <taxon>Paratrimastix</taxon>
    </lineage>
</organism>
<feature type="transmembrane region" description="Helical" evidence="2">
    <location>
        <begin position="438"/>
        <end position="461"/>
    </location>
</feature>
<keyword evidence="1" id="KW-0813">Transport</keyword>
<accession>A0ABQ8U7V5</accession>
<dbReference type="PANTHER" id="PTHR43298">
    <property type="entry name" value="MULTIDRUG RESISTANCE PROTEIN NORM-RELATED"/>
    <property type="match status" value="1"/>
</dbReference>
<sequence length="551" mass="58984">MKSPDQLTEDQETLDLKLARNIQAVEKQQLDEIAPRPSPNTTPSLPLYKSLFDFRGVGSLITSASPLLLAELLATLQILLEQILISRYSLTQFGGQVTAAACFYCILGLFTGTVASTAQVVANHVDQPAEIGMFLWQALYISFFLALVSAALLPLGILLFRSLSPAVTAPYAVTFSVVMHASTLVFTAKAALSSFFAGRGKTIIPLCCNMAILAVELALGICWVNGYGLPAGGIAGLAWTVVIANGLAVLLLAALVFVPPELWRMLRAGFPLGFQQLLDRLPWAVYLLSVGTLGVPEAAAAGIVLRLKQLVLVPLGALANALQVQILTHILAINAGSPVSPASSPPATRHPVVLAHKAFRRLSFMTLALGTVLMATTFGTLSPAWGLHRLWMGADEAAMMEDTGSLCSVLLRYATPLTFLEGCTTVFAAPLRATGSAFYVQFITLLSQGLVFLLPALVMTHYSLPVFYHWIFLVLSSAVTLGFVALRYWRGAWSRVLLRPPPARRPPQPGIDLYYGPGGWQPQAGLSATPPLAAEVSVARVEMGLPLLADQ</sequence>
<feature type="transmembrane region" description="Helical" evidence="2">
    <location>
        <begin position="283"/>
        <end position="305"/>
    </location>
</feature>
<evidence type="ECO:0000313" key="4">
    <source>
        <dbReference type="Proteomes" id="UP001141327"/>
    </source>
</evidence>
<dbReference type="InterPro" id="IPR050222">
    <property type="entry name" value="MATE_MdtK"/>
</dbReference>
<protein>
    <submittedName>
        <fullName evidence="3">Multi Antimicrobial Extrusion</fullName>
    </submittedName>
</protein>
<feature type="transmembrane region" description="Helical" evidence="2">
    <location>
        <begin position="101"/>
        <end position="122"/>
    </location>
</feature>
<comment type="caution">
    <text evidence="3">The sequence shown here is derived from an EMBL/GenBank/DDBJ whole genome shotgun (WGS) entry which is preliminary data.</text>
</comment>
<evidence type="ECO:0000256" key="2">
    <source>
        <dbReference type="SAM" id="Phobius"/>
    </source>
</evidence>
<feature type="transmembrane region" description="Helical" evidence="2">
    <location>
        <begin position="467"/>
        <end position="489"/>
    </location>
</feature>
<reference evidence="3" key="1">
    <citation type="journal article" date="2022" name="bioRxiv">
        <title>Genomics of Preaxostyla Flagellates Illuminates Evolutionary Transitions and the Path Towards Mitochondrial Loss.</title>
        <authorList>
            <person name="Novak L.V.F."/>
            <person name="Treitli S.C."/>
            <person name="Pyrih J."/>
            <person name="Halakuc P."/>
            <person name="Pipaliya S.V."/>
            <person name="Vacek V."/>
            <person name="Brzon O."/>
            <person name="Soukal P."/>
            <person name="Eme L."/>
            <person name="Dacks J.B."/>
            <person name="Karnkowska A."/>
            <person name="Elias M."/>
            <person name="Hampl V."/>
        </authorList>
    </citation>
    <scope>NUCLEOTIDE SEQUENCE</scope>
    <source>
        <strain evidence="3">RCP-MX</strain>
    </source>
</reference>
<keyword evidence="2" id="KW-0812">Transmembrane</keyword>
<gene>
    <name evidence="3" type="ORF">PAPYR_9634</name>
</gene>
<dbReference type="EMBL" id="JAPMOS010000108">
    <property type="protein sequence ID" value="KAJ4455413.1"/>
    <property type="molecule type" value="Genomic_DNA"/>
</dbReference>
<dbReference type="Proteomes" id="UP001141327">
    <property type="component" value="Unassembled WGS sequence"/>
</dbReference>
<dbReference type="PANTHER" id="PTHR43298:SF2">
    <property type="entry name" value="FMN_FAD EXPORTER YEEO-RELATED"/>
    <property type="match status" value="1"/>
</dbReference>
<feature type="transmembrane region" description="Helical" evidence="2">
    <location>
        <begin position="57"/>
        <end position="80"/>
    </location>
</feature>
<feature type="transmembrane region" description="Helical" evidence="2">
    <location>
        <begin position="203"/>
        <end position="224"/>
    </location>
</feature>
<keyword evidence="2" id="KW-0472">Membrane</keyword>
<feature type="transmembrane region" description="Helical" evidence="2">
    <location>
        <begin position="172"/>
        <end position="197"/>
    </location>
</feature>
<evidence type="ECO:0000313" key="3">
    <source>
        <dbReference type="EMBL" id="KAJ4455413.1"/>
    </source>
</evidence>
<keyword evidence="4" id="KW-1185">Reference proteome</keyword>
<feature type="transmembrane region" description="Helical" evidence="2">
    <location>
        <begin position="134"/>
        <end position="160"/>
    </location>
</feature>
<proteinExistence type="predicted"/>
<keyword evidence="2" id="KW-1133">Transmembrane helix</keyword>
<evidence type="ECO:0000256" key="1">
    <source>
        <dbReference type="ARBA" id="ARBA00022448"/>
    </source>
</evidence>
<feature type="transmembrane region" description="Helical" evidence="2">
    <location>
        <begin position="236"/>
        <end position="258"/>
    </location>
</feature>